<dbReference type="Proteomes" id="UP000294597">
    <property type="component" value="Unassembled WGS sequence"/>
</dbReference>
<accession>A0A4R5CMJ4</accession>
<dbReference type="RefSeq" id="WP_132112808.1">
    <property type="nucleotide sequence ID" value="NZ_SMFO01000015.1"/>
</dbReference>
<organism evidence="1 2">
    <name type="scientific">Flavobacterium hiemivividum</name>
    <dbReference type="NCBI Taxonomy" id="2541734"/>
    <lineage>
        <taxon>Bacteria</taxon>
        <taxon>Pseudomonadati</taxon>
        <taxon>Bacteroidota</taxon>
        <taxon>Flavobacteriia</taxon>
        <taxon>Flavobacteriales</taxon>
        <taxon>Flavobacteriaceae</taxon>
        <taxon>Flavobacterium</taxon>
    </lineage>
</organism>
<evidence type="ECO:0000313" key="1">
    <source>
        <dbReference type="EMBL" id="TDE01589.1"/>
    </source>
</evidence>
<name>A0A4R5CMJ4_9FLAO</name>
<keyword evidence="2" id="KW-1185">Reference proteome</keyword>
<dbReference type="Gene3D" id="2.60.40.10">
    <property type="entry name" value="Immunoglobulins"/>
    <property type="match status" value="1"/>
</dbReference>
<dbReference type="SUPFAM" id="SSF49354">
    <property type="entry name" value="PapD-like"/>
    <property type="match status" value="1"/>
</dbReference>
<proteinExistence type="predicted"/>
<gene>
    <name evidence="1" type="ORF">E0F98_14685</name>
</gene>
<sequence length="282" mass="31558">MIMKEYCFKKNLLRFFLFSVFSVLSVNKTIAQGDLVVFPKRLVFEERNRTQQINLANIGKDSAVYNISFVEFRMNESGGFEEITAPDLGQQFASPFLRLYPRQVTLAPNESQTVKVQVINTSKLQAGEYRSHLYFRAIKSSKPLGQEKTEVDPAALSVKIEAVFGVSIASIIRKGESDTSVTLSGLEYIETAESGSVLNFDINRKGNMSTYGDITVSYNSPKNIVYEVGKINGIGVYTPGTLRKNQMRLQKPEGVNFAGGKFKVVYTENESKEIIAEKELNL</sequence>
<dbReference type="InterPro" id="IPR008962">
    <property type="entry name" value="PapD-like_sf"/>
</dbReference>
<reference evidence="1 2" key="1">
    <citation type="submission" date="2019-03" db="EMBL/GenBank/DDBJ databases">
        <title>Flavobacterium TSA-D2 sp. nov., isolated from arctic soil.</title>
        <authorList>
            <person name="Chaudhary D.K."/>
        </authorList>
    </citation>
    <scope>NUCLEOTIDE SEQUENCE [LARGE SCALE GENOMIC DNA]</scope>
    <source>
        <strain evidence="1 2">TSA-D2</strain>
    </source>
</reference>
<dbReference type="EMBL" id="SMFO01000015">
    <property type="protein sequence ID" value="TDE01589.1"/>
    <property type="molecule type" value="Genomic_DNA"/>
</dbReference>
<dbReference type="InterPro" id="IPR013783">
    <property type="entry name" value="Ig-like_fold"/>
</dbReference>
<comment type="caution">
    <text evidence="1">The sequence shown here is derived from an EMBL/GenBank/DDBJ whole genome shotgun (WGS) entry which is preliminary data.</text>
</comment>
<protein>
    <submittedName>
        <fullName evidence="1">Molecular chaperone</fullName>
    </submittedName>
</protein>
<evidence type="ECO:0000313" key="2">
    <source>
        <dbReference type="Proteomes" id="UP000294597"/>
    </source>
</evidence>
<dbReference type="AlphaFoldDB" id="A0A4R5CMJ4"/>